<keyword evidence="3" id="KW-1185">Reference proteome</keyword>
<dbReference type="PATRIC" id="fig|39960.10.peg.1578"/>
<dbReference type="AlphaFoldDB" id="A0A074N494"/>
<evidence type="ECO:0000313" key="3">
    <source>
        <dbReference type="Proteomes" id="UP000027866"/>
    </source>
</evidence>
<reference evidence="2 3" key="1">
    <citation type="submission" date="2014-04" db="EMBL/GenBank/DDBJ databases">
        <title>A comprehensive comparison of genomes of Erythrobacter spp. Strains.</title>
        <authorList>
            <person name="Zheng Q."/>
        </authorList>
    </citation>
    <scope>NUCLEOTIDE SEQUENCE [LARGE SCALE GENOMIC DNA]</scope>
    <source>
        <strain evidence="2 3">DSM 8509</strain>
    </source>
</reference>
<feature type="transmembrane region" description="Helical" evidence="1">
    <location>
        <begin position="37"/>
        <end position="59"/>
    </location>
</feature>
<proteinExistence type="predicted"/>
<evidence type="ECO:0008006" key="4">
    <source>
        <dbReference type="Google" id="ProtNLM"/>
    </source>
</evidence>
<keyword evidence="1" id="KW-0472">Membrane</keyword>
<evidence type="ECO:0000313" key="2">
    <source>
        <dbReference type="EMBL" id="KEO99018.1"/>
    </source>
</evidence>
<protein>
    <recommendedName>
        <fullName evidence="4">Pilus assembly protein</fullName>
    </recommendedName>
</protein>
<dbReference type="KEGG" id="elq:Ga0102493_112483"/>
<comment type="caution">
    <text evidence="2">The sequence shown here is derived from an EMBL/GenBank/DDBJ whole genome shotgun (WGS) entry which is preliminary data.</text>
</comment>
<dbReference type="RefSeq" id="WP_051697657.1">
    <property type="nucleotide sequence ID" value="NZ_CP017057.1"/>
</dbReference>
<dbReference type="Proteomes" id="UP000027866">
    <property type="component" value="Unassembled WGS sequence"/>
</dbReference>
<dbReference type="OrthoDB" id="7432392at2"/>
<sequence length="229" mass="25026">MLTNTTILSSIRAAGSRGAAFARLLAHDASGLAFIEFAYTLPIFVGFGMVGMEFTNVVLARQKTERIAATVADLVASNQVPPNERQIGDMFAAVPQIASPFEFENGGNVIITAVIGIYDRDNDQVENKIAWQRCMIADSHPSKVGSQWTDTNDIADGPSVELANDIELLQNQMVIVSEVFYPYEPLITQSIVKGLVPENNLFRETATFRTRGQAIMNVTPVQGTDMHDC</sequence>
<keyword evidence="1" id="KW-1133">Transmembrane helix</keyword>
<accession>A0A074N494</accession>
<dbReference type="EMBL" id="JMIX01000003">
    <property type="protein sequence ID" value="KEO99018.1"/>
    <property type="molecule type" value="Genomic_DNA"/>
</dbReference>
<evidence type="ECO:0000256" key="1">
    <source>
        <dbReference type="SAM" id="Phobius"/>
    </source>
</evidence>
<gene>
    <name evidence="2" type="ORF">EH32_07910</name>
</gene>
<organism evidence="2 3">
    <name type="scientific">Erythrobacter litoralis</name>
    <dbReference type="NCBI Taxonomy" id="39960"/>
    <lineage>
        <taxon>Bacteria</taxon>
        <taxon>Pseudomonadati</taxon>
        <taxon>Pseudomonadota</taxon>
        <taxon>Alphaproteobacteria</taxon>
        <taxon>Sphingomonadales</taxon>
        <taxon>Erythrobacteraceae</taxon>
        <taxon>Erythrobacter/Porphyrobacter group</taxon>
        <taxon>Erythrobacter</taxon>
    </lineage>
</organism>
<name>A0A074N494_9SPHN</name>
<keyword evidence="1" id="KW-0812">Transmembrane</keyword>